<accession>A0A7G2DCH1</accession>
<keyword evidence="2" id="KW-1185">Reference proteome</keyword>
<gene>
    <name evidence="1" type="ORF">TIRI35C_1707</name>
</gene>
<protein>
    <submittedName>
        <fullName evidence="1">Uncharacterized protein</fullName>
    </submittedName>
</protein>
<evidence type="ECO:0000313" key="1">
    <source>
        <dbReference type="EMBL" id="CAD5244861.1"/>
    </source>
</evidence>
<reference evidence="1 2" key="1">
    <citation type="submission" date="2020-09" db="EMBL/GenBank/DDBJ databases">
        <authorList>
            <person name="Courtine D."/>
        </authorList>
    </citation>
    <scope>NUCLEOTIDE SEQUENCE [LARGE SCALE GENOMIC DNA]</scope>
    <source>
        <strain evidence="1 2">IRI35c</strain>
    </source>
</reference>
<evidence type="ECO:0000313" key="2">
    <source>
        <dbReference type="Proteomes" id="UP000516304"/>
    </source>
</evidence>
<name>A0A7G2DCH1_9EURY</name>
<sequence length="49" mass="5608">MAPYTDNPDEWARFNSPRVLLQLWPVAYEKPRGGGVSILLESYCNIIKV</sequence>
<dbReference type="Proteomes" id="UP000516304">
    <property type="component" value="Chromosome TIRI35C"/>
</dbReference>
<dbReference type="EMBL" id="LR881183">
    <property type="protein sequence ID" value="CAD5244861.1"/>
    <property type="molecule type" value="Genomic_DNA"/>
</dbReference>
<dbReference type="KEGG" id="tcq:TIRI35C_1707"/>
<dbReference type="AlphaFoldDB" id="A0A7G2DCH1"/>
<proteinExistence type="predicted"/>
<organism evidence="1 2">
    <name type="scientific">Thermococcus camini</name>
    <dbReference type="NCBI Taxonomy" id="2016373"/>
    <lineage>
        <taxon>Archaea</taxon>
        <taxon>Methanobacteriati</taxon>
        <taxon>Methanobacteriota</taxon>
        <taxon>Thermococci</taxon>
        <taxon>Thermococcales</taxon>
        <taxon>Thermococcaceae</taxon>
        <taxon>Thermococcus</taxon>
    </lineage>
</organism>